<feature type="region of interest" description="Disordered" evidence="1">
    <location>
        <begin position="291"/>
        <end position="314"/>
    </location>
</feature>
<evidence type="ECO:0000259" key="2">
    <source>
        <dbReference type="PROSITE" id="PS50086"/>
    </source>
</evidence>
<proteinExistence type="predicted"/>
<dbReference type="InterPro" id="IPR000195">
    <property type="entry name" value="Rab-GAP-TBC_dom"/>
</dbReference>
<organism evidence="3 4">
    <name type="scientific">Giardia muris</name>
    <dbReference type="NCBI Taxonomy" id="5742"/>
    <lineage>
        <taxon>Eukaryota</taxon>
        <taxon>Metamonada</taxon>
        <taxon>Diplomonadida</taxon>
        <taxon>Hexamitidae</taxon>
        <taxon>Giardiinae</taxon>
        <taxon>Giardia</taxon>
    </lineage>
</organism>
<dbReference type="VEuPathDB" id="GiardiaDB:GMRT_12875"/>
<reference evidence="3 4" key="1">
    <citation type="submission" date="2019-05" db="EMBL/GenBank/DDBJ databases">
        <title>The compact genome of Giardia muris reveals important steps in the evolution of intestinal protozoan parasites.</title>
        <authorList>
            <person name="Xu F."/>
            <person name="Jimenez-Gonzalez A."/>
            <person name="Einarsson E."/>
            <person name="Astvaldsson A."/>
            <person name="Peirasmaki D."/>
            <person name="Eckmann L."/>
            <person name="Andersson J.O."/>
            <person name="Svard S.G."/>
            <person name="Jerlstrom-Hultqvist J."/>
        </authorList>
    </citation>
    <scope>NUCLEOTIDE SEQUENCE [LARGE SCALE GENOMIC DNA]</scope>
    <source>
        <strain evidence="3 4">Roberts-Thomson</strain>
    </source>
</reference>
<accession>A0A4Z1SP73</accession>
<comment type="caution">
    <text evidence="3">The sequence shown here is derived from an EMBL/GenBank/DDBJ whole genome shotgun (WGS) entry which is preliminary data.</text>
</comment>
<dbReference type="AlphaFoldDB" id="A0A4Z1SP73"/>
<dbReference type="Pfam" id="PF00566">
    <property type="entry name" value="RabGAP-TBC"/>
    <property type="match status" value="1"/>
</dbReference>
<evidence type="ECO:0000313" key="3">
    <source>
        <dbReference type="EMBL" id="TNJ27606.1"/>
    </source>
</evidence>
<feature type="compositionally biased region" description="Polar residues" evidence="1">
    <location>
        <begin position="303"/>
        <end position="314"/>
    </location>
</feature>
<dbReference type="Gene3D" id="1.10.8.270">
    <property type="entry name" value="putative rabgap domain of human tbc1 domain family member 14 like domains"/>
    <property type="match status" value="1"/>
</dbReference>
<evidence type="ECO:0000313" key="4">
    <source>
        <dbReference type="Proteomes" id="UP000315496"/>
    </source>
</evidence>
<dbReference type="Proteomes" id="UP000315496">
    <property type="component" value="Chromosome 3"/>
</dbReference>
<dbReference type="Gene3D" id="1.10.472.80">
    <property type="entry name" value="Ypt/Rab-GAP domain of gyp1p, domain 3"/>
    <property type="match status" value="1"/>
</dbReference>
<name>A0A4Z1SP73_GIAMU</name>
<feature type="domain" description="Rab-GAP TBC" evidence="2">
    <location>
        <begin position="31"/>
        <end position="217"/>
    </location>
</feature>
<dbReference type="PANTHER" id="PTHR22957">
    <property type="entry name" value="TBC1 DOMAIN FAMILY MEMBER GTPASE-ACTIVATING PROTEIN"/>
    <property type="match status" value="1"/>
</dbReference>
<dbReference type="OrthoDB" id="10263206at2759"/>
<keyword evidence="4" id="KW-1185">Reference proteome</keyword>
<sequence length="314" mass="33330">MDLCEWLGLGEAGRTLGAVRARLQRRVVREAFPEGVRVAAWLVLAGAEEADADGYRRLLGQGPASSAAKIARDAPRTFRGATDFGARVEPGAITRVLNAAMHDLGAHYVQGMNALCGVLVYVGGELLGFALFRRLCRLLPTYFGEGAREGDGLVGCAAGCALVERVLEAADCELLHHLRRHGMAGPLLGYGTLLSLGAALEPLREVVVLWDFLLAFTPAVMPLVVSARLILARPLLLRSQNPLGVSQGLPLDARACIAKALELYAGLSPDAVDLVARHVCDPDACRRLLGAKERGEGEESENLDFTASSASAEA</sequence>
<dbReference type="PROSITE" id="PS50086">
    <property type="entry name" value="TBC_RABGAP"/>
    <property type="match status" value="1"/>
</dbReference>
<evidence type="ECO:0000256" key="1">
    <source>
        <dbReference type="SAM" id="MobiDB-lite"/>
    </source>
</evidence>
<dbReference type="GO" id="GO:0005096">
    <property type="term" value="F:GTPase activator activity"/>
    <property type="evidence" value="ECO:0007669"/>
    <property type="project" value="TreeGrafter"/>
</dbReference>
<protein>
    <submittedName>
        <fullName evidence="3">Rab-GTPase-TBC domain-containing protein</fullName>
    </submittedName>
</protein>
<dbReference type="PANTHER" id="PTHR22957:SF263">
    <property type="entry name" value="MITOTIC CHECK POINT PROTEIN BUB2"/>
    <property type="match status" value="1"/>
</dbReference>
<dbReference type="EMBL" id="VDLU01000003">
    <property type="protein sequence ID" value="TNJ27606.1"/>
    <property type="molecule type" value="Genomic_DNA"/>
</dbReference>
<gene>
    <name evidence="3" type="ORF">GMRT_12875</name>
</gene>
<dbReference type="InterPro" id="IPR035969">
    <property type="entry name" value="Rab-GAP_TBC_sf"/>
</dbReference>
<dbReference type="SUPFAM" id="SSF47923">
    <property type="entry name" value="Ypt/Rab-GAP domain of gyp1p"/>
    <property type="match status" value="2"/>
</dbReference>
<dbReference type="SMART" id="SM00164">
    <property type="entry name" value="TBC"/>
    <property type="match status" value="1"/>
</dbReference>